<comment type="caution">
    <text evidence="2">The sequence shown here is derived from an EMBL/GenBank/DDBJ whole genome shotgun (WGS) entry which is preliminary data.</text>
</comment>
<gene>
    <name evidence="2" type="ORF">C0Q70_13091</name>
</gene>
<organism evidence="2 3">
    <name type="scientific">Pomacea canaliculata</name>
    <name type="common">Golden apple snail</name>
    <dbReference type="NCBI Taxonomy" id="400727"/>
    <lineage>
        <taxon>Eukaryota</taxon>
        <taxon>Metazoa</taxon>
        <taxon>Spiralia</taxon>
        <taxon>Lophotrochozoa</taxon>
        <taxon>Mollusca</taxon>
        <taxon>Gastropoda</taxon>
        <taxon>Caenogastropoda</taxon>
        <taxon>Architaenioglossa</taxon>
        <taxon>Ampullarioidea</taxon>
        <taxon>Ampullariidae</taxon>
        <taxon>Pomacea</taxon>
    </lineage>
</organism>
<evidence type="ECO:0000256" key="1">
    <source>
        <dbReference type="SAM" id="MobiDB-lite"/>
    </source>
</evidence>
<protein>
    <submittedName>
        <fullName evidence="2">Uncharacterized protein</fullName>
    </submittedName>
</protein>
<dbReference type="AlphaFoldDB" id="A0A2T7NW87"/>
<dbReference type="OrthoDB" id="5979828at2759"/>
<evidence type="ECO:0000313" key="2">
    <source>
        <dbReference type="EMBL" id="PVD25435.1"/>
    </source>
</evidence>
<reference evidence="2 3" key="1">
    <citation type="submission" date="2018-04" db="EMBL/GenBank/DDBJ databases">
        <title>The genome of golden apple snail Pomacea canaliculata provides insight into stress tolerance and invasive adaptation.</title>
        <authorList>
            <person name="Liu C."/>
            <person name="Liu B."/>
            <person name="Ren Y."/>
            <person name="Zhang Y."/>
            <person name="Wang H."/>
            <person name="Li S."/>
            <person name="Jiang F."/>
            <person name="Yin L."/>
            <person name="Zhang G."/>
            <person name="Qian W."/>
            <person name="Fan W."/>
        </authorList>
    </citation>
    <scope>NUCLEOTIDE SEQUENCE [LARGE SCALE GENOMIC DNA]</scope>
    <source>
        <strain evidence="2">SZHN2017</strain>
        <tissue evidence="2">Muscle</tissue>
    </source>
</reference>
<proteinExistence type="predicted"/>
<feature type="region of interest" description="Disordered" evidence="1">
    <location>
        <begin position="188"/>
        <end position="237"/>
    </location>
</feature>
<keyword evidence="3" id="KW-1185">Reference proteome</keyword>
<feature type="compositionally biased region" description="Low complexity" evidence="1">
    <location>
        <begin position="136"/>
        <end position="153"/>
    </location>
</feature>
<accession>A0A2T7NW87</accession>
<feature type="region of interest" description="Disordered" evidence="1">
    <location>
        <begin position="107"/>
        <end position="169"/>
    </location>
</feature>
<feature type="region of interest" description="Disordered" evidence="1">
    <location>
        <begin position="1"/>
        <end position="40"/>
    </location>
</feature>
<dbReference type="Proteomes" id="UP000245119">
    <property type="component" value="Linkage Group LG8"/>
</dbReference>
<feature type="compositionally biased region" description="Basic residues" evidence="1">
    <location>
        <begin position="209"/>
        <end position="220"/>
    </location>
</feature>
<evidence type="ECO:0000313" key="3">
    <source>
        <dbReference type="Proteomes" id="UP000245119"/>
    </source>
</evidence>
<feature type="compositionally biased region" description="Basic and acidic residues" evidence="1">
    <location>
        <begin position="107"/>
        <end position="119"/>
    </location>
</feature>
<dbReference type="EMBL" id="PZQS01000008">
    <property type="protein sequence ID" value="PVD25435.1"/>
    <property type="molecule type" value="Genomic_DNA"/>
</dbReference>
<sequence>MDEITEHPDGNQSSESKMEVPASVNGTYSKNQAKKAPVTTEADVRELHLQNQALSHTGARTPVLAKDSHLGFALQHRMHRSAVRPFLCCGSELSLVSLMDNMELKDKTVKEMDNGRHSTDTTLSHSDSEENSTDCLLPYSLSSSSDLGSAVSSTNGGYSGMPRRLKADKHKSKKRFWNLRFGGRWPQGLRFSDTSSHGKDPVALSSSKGRSKSKNKKRRASALNVSHSHMTDLDGGIPINGNEELLARERGQDVHSETRVWPTSSAAGWLTAGLGASATPPTMALMAAQNHEHLPHSDDEESVLLSELSSHYPWPNFQGVLVVPRVPKKNSCFQSVFVGIIVHFMHGLSSGTTDSVLMFMIQQFFHQIQCVD</sequence>
<name>A0A2T7NW87_POMCA</name>